<evidence type="ECO:0000313" key="2">
    <source>
        <dbReference type="Proteomes" id="UP000268014"/>
    </source>
</evidence>
<dbReference type="Proteomes" id="UP000268014">
    <property type="component" value="Unassembled WGS sequence"/>
</dbReference>
<dbReference type="OrthoDB" id="7972392at2759"/>
<protein>
    <recommendedName>
        <fullName evidence="3">Fibrinogen C-terminal domain-containing protein</fullName>
    </recommendedName>
</protein>
<evidence type="ECO:0008006" key="3">
    <source>
        <dbReference type="Google" id="ProtNLM"/>
    </source>
</evidence>
<reference evidence="1 2" key="1">
    <citation type="submission" date="2018-11" db="EMBL/GenBank/DDBJ databases">
        <authorList>
            <consortium name="Pathogen Informatics"/>
        </authorList>
    </citation>
    <scope>NUCLEOTIDE SEQUENCE [LARGE SCALE GENOMIC DNA]</scope>
    <source>
        <strain evidence="1 2">MHpl1</strain>
    </source>
</reference>
<dbReference type="SUPFAM" id="SSF56496">
    <property type="entry name" value="Fibrinogen C-terminal domain-like"/>
    <property type="match status" value="1"/>
</dbReference>
<dbReference type="Gene3D" id="3.90.215.10">
    <property type="entry name" value="Gamma Fibrinogen, chain A, domain 1"/>
    <property type="match status" value="1"/>
</dbReference>
<evidence type="ECO:0000313" key="1">
    <source>
        <dbReference type="EMBL" id="VDO93696.1"/>
    </source>
</evidence>
<proteinExistence type="predicted"/>
<feature type="non-terminal residue" evidence="1">
    <location>
        <position position="99"/>
    </location>
</feature>
<dbReference type="InterPro" id="IPR036056">
    <property type="entry name" value="Fibrinogen-like_C"/>
</dbReference>
<dbReference type="AlphaFoldDB" id="A0A3P7YY25"/>
<keyword evidence="2" id="KW-1185">Reference proteome</keyword>
<dbReference type="InterPro" id="IPR014716">
    <property type="entry name" value="Fibrinogen_a/b/g_C_1"/>
</dbReference>
<name>A0A3P7YY25_HAEPC</name>
<dbReference type="STRING" id="6290.A0A3P7YY25"/>
<sequence length="99" mass="11581">MGNELLHQLTYKDPKVTLRVEMRGDRTKNSKNPKGFWWNHYFKFRVGSEATDYTLERLHVDKRKIQGNASTGWYDMTRSVGAKFSTVDKINDPRPDCVT</sequence>
<dbReference type="EMBL" id="UZAF01024552">
    <property type="protein sequence ID" value="VDO93696.1"/>
    <property type="molecule type" value="Genomic_DNA"/>
</dbReference>
<accession>A0A3P7YY25</accession>
<organism evidence="1 2">
    <name type="scientific">Haemonchus placei</name>
    <name type="common">Barber's pole worm</name>
    <dbReference type="NCBI Taxonomy" id="6290"/>
    <lineage>
        <taxon>Eukaryota</taxon>
        <taxon>Metazoa</taxon>
        <taxon>Ecdysozoa</taxon>
        <taxon>Nematoda</taxon>
        <taxon>Chromadorea</taxon>
        <taxon>Rhabditida</taxon>
        <taxon>Rhabditina</taxon>
        <taxon>Rhabditomorpha</taxon>
        <taxon>Strongyloidea</taxon>
        <taxon>Trichostrongylidae</taxon>
        <taxon>Haemonchus</taxon>
    </lineage>
</organism>
<gene>
    <name evidence="1" type="ORF">HPLM_LOCUS21901</name>
</gene>